<dbReference type="InterPro" id="IPR037069">
    <property type="entry name" value="AcylCoA_DH/ox_N_sf"/>
</dbReference>
<dbReference type="Gene3D" id="1.10.540.10">
    <property type="entry name" value="Acyl-CoA dehydrogenase/oxidase, N-terminal domain"/>
    <property type="match status" value="1"/>
</dbReference>
<dbReference type="EMBL" id="BARS01017862">
    <property type="protein sequence ID" value="GAF88110.1"/>
    <property type="molecule type" value="Genomic_DNA"/>
</dbReference>
<dbReference type="GO" id="GO:0050660">
    <property type="term" value="F:flavin adenine dinucleotide binding"/>
    <property type="evidence" value="ECO:0007669"/>
    <property type="project" value="InterPro"/>
</dbReference>
<dbReference type="AlphaFoldDB" id="X0UHW9"/>
<keyword evidence="3" id="KW-0560">Oxidoreductase</keyword>
<evidence type="ECO:0000256" key="3">
    <source>
        <dbReference type="ARBA" id="ARBA00023002"/>
    </source>
</evidence>
<comment type="caution">
    <text evidence="5">The sequence shown here is derived from an EMBL/GenBank/DDBJ whole genome shotgun (WGS) entry which is preliminary data.</text>
</comment>
<evidence type="ECO:0000313" key="5">
    <source>
        <dbReference type="EMBL" id="GAF88110.1"/>
    </source>
</evidence>
<evidence type="ECO:0000256" key="1">
    <source>
        <dbReference type="ARBA" id="ARBA00022630"/>
    </source>
</evidence>
<evidence type="ECO:0000259" key="4">
    <source>
        <dbReference type="Pfam" id="PF02771"/>
    </source>
</evidence>
<dbReference type="PANTHER" id="PTHR43884">
    <property type="entry name" value="ACYL-COA DEHYDROGENASE"/>
    <property type="match status" value="1"/>
</dbReference>
<dbReference type="PANTHER" id="PTHR43884:SF20">
    <property type="entry name" value="ACYL-COA DEHYDROGENASE FADE28"/>
    <property type="match status" value="1"/>
</dbReference>
<proteinExistence type="predicted"/>
<reference evidence="5" key="1">
    <citation type="journal article" date="2014" name="Front. Microbiol.">
        <title>High frequency of phylogenetically diverse reductive dehalogenase-homologous genes in deep subseafloor sedimentary metagenomes.</title>
        <authorList>
            <person name="Kawai M."/>
            <person name="Futagami T."/>
            <person name="Toyoda A."/>
            <person name="Takaki Y."/>
            <person name="Nishi S."/>
            <person name="Hori S."/>
            <person name="Arai W."/>
            <person name="Tsubouchi T."/>
            <person name="Morono Y."/>
            <person name="Uchiyama I."/>
            <person name="Ito T."/>
            <person name="Fujiyama A."/>
            <person name="Inagaki F."/>
            <person name="Takami H."/>
        </authorList>
    </citation>
    <scope>NUCLEOTIDE SEQUENCE</scope>
    <source>
        <strain evidence="5">Expedition CK06-06</strain>
    </source>
</reference>
<keyword evidence="2" id="KW-0274">FAD</keyword>
<accession>X0UHW9</accession>
<feature type="non-terminal residue" evidence="5">
    <location>
        <position position="79"/>
    </location>
</feature>
<keyword evidence="1" id="KW-0285">Flavoprotein</keyword>
<name>X0UHW9_9ZZZZ</name>
<protein>
    <recommendedName>
        <fullName evidence="4">Acyl-CoA dehydrogenase/oxidase N-terminal domain-containing protein</fullName>
    </recommendedName>
</protein>
<dbReference type="SUPFAM" id="SSF56645">
    <property type="entry name" value="Acyl-CoA dehydrogenase NM domain-like"/>
    <property type="match status" value="1"/>
</dbReference>
<dbReference type="InterPro" id="IPR013786">
    <property type="entry name" value="AcylCoA_DH/ox_N"/>
</dbReference>
<dbReference type="GO" id="GO:0003995">
    <property type="term" value="F:acyl-CoA dehydrogenase activity"/>
    <property type="evidence" value="ECO:0007669"/>
    <property type="project" value="TreeGrafter"/>
</dbReference>
<evidence type="ECO:0000256" key="2">
    <source>
        <dbReference type="ARBA" id="ARBA00022827"/>
    </source>
</evidence>
<dbReference type="InterPro" id="IPR009100">
    <property type="entry name" value="AcylCoA_DH/oxidase_NM_dom_sf"/>
</dbReference>
<sequence>MDFSLTEEQDMLRTLARDFLAKECPKAKVREMDKDGKGYDPQLWRGMAELGWIGLIFPEEYGGMAASFMDLVVLMEEMG</sequence>
<dbReference type="Pfam" id="PF02771">
    <property type="entry name" value="Acyl-CoA_dh_N"/>
    <property type="match status" value="1"/>
</dbReference>
<gene>
    <name evidence="5" type="ORF">S01H1_29156</name>
</gene>
<feature type="domain" description="Acyl-CoA dehydrogenase/oxidase N-terminal" evidence="4">
    <location>
        <begin position="6"/>
        <end position="79"/>
    </location>
</feature>
<organism evidence="5">
    <name type="scientific">marine sediment metagenome</name>
    <dbReference type="NCBI Taxonomy" id="412755"/>
    <lineage>
        <taxon>unclassified sequences</taxon>
        <taxon>metagenomes</taxon>
        <taxon>ecological metagenomes</taxon>
    </lineage>
</organism>